<dbReference type="InterPro" id="IPR018181">
    <property type="entry name" value="Heat_shock_70_CS"/>
</dbReference>
<dbReference type="Pfam" id="PF00012">
    <property type="entry name" value="HSP70"/>
    <property type="match status" value="1"/>
</dbReference>
<reference evidence="3" key="2">
    <citation type="journal article" date="2014" name="ISME J.">
        <title>Microbial stratification in low pH oxic and suboxic macroscopic growths along an acid mine drainage.</title>
        <authorList>
            <person name="Mendez-Garcia C."/>
            <person name="Mesa V."/>
            <person name="Sprenger R.R."/>
            <person name="Richter M."/>
            <person name="Diez M.S."/>
            <person name="Solano J."/>
            <person name="Bargiela R."/>
            <person name="Golyshina O.V."/>
            <person name="Manteca A."/>
            <person name="Ramos J.L."/>
            <person name="Gallego J.R."/>
            <person name="Llorente I."/>
            <person name="Martins Dos Santos V.A."/>
            <person name="Jensen O.N."/>
            <person name="Pelaez A.I."/>
            <person name="Sanchez J."/>
            <person name="Ferrer M."/>
        </authorList>
    </citation>
    <scope>NUCLEOTIDE SEQUENCE</scope>
</reference>
<gene>
    <name evidence="3" type="ORF">B1B_15143</name>
</gene>
<dbReference type="AlphaFoldDB" id="T0YWI9"/>
<keyword evidence="2" id="KW-0067">ATP-binding</keyword>
<dbReference type="Gene3D" id="3.30.420.40">
    <property type="match status" value="1"/>
</dbReference>
<evidence type="ECO:0000256" key="1">
    <source>
        <dbReference type="ARBA" id="ARBA00022741"/>
    </source>
</evidence>
<dbReference type="InterPro" id="IPR043129">
    <property type="entry name" value="ATPase_NBD"/>
</dbReference>
<proteinExistence type="predicted"/>
<dbReference type="EMBL" id="AUZY01010067">
    <property type="protein sequence ID" value="EQD39966.1"/>
    <property type="molecule type" value="Genomic_DNA"/>
</dbReference>
<sequence>MSKIIGIDLGTSNSAAAVLEGGRAAIIPSAEGTTVGGGKAFPSYVAFTK</sequence>
<organism evidence="3">
    <name type="scientific">mine drainage metagenome</name>
    <dbReference type="NCBI Taxonomy" id="410659"/>
    <lineage>
        <taxon>unclassified sequences</taxon>
        <taxon>metagenomes</taxon>
        <taxon>ecological metagenomes</taxon>
    </lineage>
</organism>
<feature type="non-terminal residue" evidence="3">
    <location>
        <position position="49"/>
    </location>
</feature>
<reference evidence="3" key="1">
    <citation type="submission" date="2013-08" db="EMBL/GenBank/DDBJ databases">
        <authorList>
            <person name="Mendez C."/>
            <person name="Richter M."/>
            <person name="Ferrer M."/>
            <person name="Sanchez J."/>
        </authorList>
    </citation>
    <scope>NUCLEOTIDE SEQUENCE</scope>
</reference>
<dbReference type="SUPFAM" id="SSF53067">
    <property type="entry name" value="Actin-like ATPase domain"/>
    <property type="match status" value="1"/>
</dbReference>
<keyword evidence="1" id="KW-0547">Nucleotide-binding</keyword>
<comment type="caution">
    <text evidence="3">The sequence shown here is derived from an EMBL/GenBank/DDBJ whole genome shotgun (WGS) entry which is preliminary data.</text>
</comment>
<evidence type="ECO:0000313" key="3">
    <source>
        <dbReference type="EMBL" id="EQD39966.1"/>
    </source>
</evidence>
<dbReference type="PRINTS" id="PR00301">
    <property type="entry name" value="HEATSHOCK70"/>
</dbReference>
<dbReference type="PROSITE" id="PS00297">
    <property type="entry name" value="HSP70_1"/>
    <property type="match status" value="1"/>
</dbReference>
<dbReference type="InterPro" id="IPR013126">
    <property type="entry name" value="Hsp_70_fam"/>
</dbReference>
<protein>
    <submittedName>
        <fullName evidence="3">Molecular chaperone DnaK</fullName>
    </submittedName>
</protein>
<dbReference type="GO" id="GO:0140662">
    <property type="term" value="F:ATP-dependent protein folding chaperone"/>
    <property type="evidence" value="ECO:0007669"/>
    <property type="project" value="InterPro"/>
</dbReference>
<dbReference type="GO" id="GO:0005524">
    <property type="term" value="F:ATP binding"/>
    <property type="evidence" value="ECO:0007669"/>
    <property type="project" value="UniProtKB-KW"/>
</dbReference>
<evidence type="ECO:0000256" key="2">
    <source>
        <dbReference type="ARBA" id="ARBA00022840"/>
    </source>
</evidence>
<accession>T0YWI9</accession>
<name>T0YWI9_9ZZZZ</name>